<evidence type="ECO:0000313" key="2">
    <source>
        <dbReference type="Proteomes" id="UP000522688"/>
    </source>
</evidence>
<dbReference type="RefSeq" id="WP_182501106.1">
    <property type="nucleotide sequence ID" value="NZ_JACGWW010000001.1"/>
</dbReference>
<accession>A0A7W3PI98</accession>
<reference evidence="1 2" key="1">
    <citation type="submission" date="2020-07" db="EMBL/GenBank/DDBJ databases">
        <title>Sequencing the genomes of 1000 actinobacteria strains.</title>
        <authorList>
            <person name="Klenk H.-P."/>
        </authorList>
    </citation>
    <scope>NUCLEOTIDE SEQUENCE [LARGE SCALE GENOMIC DNA]</scope>
    <source>
        <strain evidence="1 2">DSM 10309</strain>
    </source>
</reference>
<protein>
    <submittedName>
        <fullName evidence="1">Uncharacterized protein</fullName>
    </submittedName>
</protein>
<organism evidence="1 2">
    <name type="scientific">Frigoribacterium faeni</name>
    <dbReference type="NCBI Taxonomy" id="145483"/>
    <lineage>
        <taxon>Bacteria</taxon>
        <taxon>Bacillati</taxon>
        <taxon>Actinomycetota</taxon>
        <taxon>Actinomycetes</taxon>
        <taxon>Micrococcales</taxon>
        <taxon>Microbacteriaceae</taxon>
        <taxon>Frigoribacterium</taxon>
    </lineage>
</organism>
<dbReference type="AlphaFoldDB" id="A0A7W3PI98"/>
<evidence type="ECO:0000313" key="1">
    <source>
        <dbReference type="EMBL" id="MBA8812459.1"/>
    </source>
</evidence>
<proteinExistence type="predicted"/>
<sequence length="305" mass="30736">MMVPRRPRGRHGLALSLVAGVVVGATLAAGGAAAALWTTSAPVSTTVKTGTVALTATDPASLGRDYTTSVPAITGSWSFTNTGSVDATYSTTGALGSGSSADLASSITVVAWPVPRGSTASSACTASASVGSGSVSGTWSAPPRLTGSLAAAASTAWCIRSSTSTTSPKGQVVPTLSVSLAAGSWSASVQSRSFVQNNTVAPRRTATCSTTDIYYARLTFDPSDRDLSTSYGSFVGSTRVGTATETGHYPEFAFTRDTLPKNPYGDGPITVDIRVVVDGKAGDVAATGVVVAGYDPNGMRNIQCS</sequence>
<dbReference type="Proteomes" id="UP000522688">
    <property type="component" value="Unassembled WGS sequence"/>
</dbReference>
<comment type="caution">
    <text evidence="1">The sequence shown here is derived from an EMBL/GenBank/DDBJ whole genome shotgun (WGS) entry which is preliminary data.</text>
</comment>
<name>A0A7W3PI98_9MICO</name>
<gene>
    <name evidence="1" type="ORF">FB463_000683</name>
</gene>
<dbReference type="EMBL" id="JACGWW010000001">
    <property type="protein sequence ID" value="MBA8812459.1"/>
    <property type="molecule type" value="Genomic_DNA"/>
</dbReference>